<sequence>MVAQDNPLGAQRGMKSCLIVDDSKVIRMVAKKILQELQFSTAEAEDGKSALDACKQTMPDAVLLDWNMPVMNGIEFLRELRKLPGGETPVVVFCTTENDIEHIQEAIEAGANEYIMKPFDSEILQAKFAQVGLID</sequence>
<evidence type="ECO:0000256" key="1">
    <source>
        <dbReference type="PROSITE-ProRule" id="PRU00169"/>
    </source>
</evidence>
<dbReference type="PANTHER" id="PTHR43228">
    <property type="entry name" value="TWO-COMPONENT RESPONSE REGULATOR"/>
    <property type="match status" value="1"/>
</dbReference>
<feature type="domain" description="Response regulatory" evidence="2">
    <location>
        <begin position="16"/>
        <end position="132"/>
    </location>
</feature>
<keyword evidence="1" id="KW-0597">Phosphoprotein</keyword>
<dbReference type="SUPFAM" id="SSF52172">
    <property type="entry name" value="CheY-like"/>
    <property type="match status" value="1"/>
</dbReference>
<dbReference type="Proteomes" id="UP000185678">
    <property type="component" value="Unassembled WGS sequence"/>
</dbReference>
<feature type="modified residue" description="4-aspartylphosphate" evidence="1">
    <location>
        <position position="65"/>
    </location>
</feature>
<name>A0A1N7K8S5_9PROT</name>
<evidence type="ECO:0000313" key="3">
    <source>
        <dbReference type="EMBL" id="SIS57989.1"/>
    </source>
</evidence>
<dbReference type="EMBL" id="FTOA01000002">
    <property type="protein sequence ID" value="SIS57989.1"/>
    <property type="molecule type" value="Genomic_DNA"/>
</dbReference>
<protein>
    <submittedName>
        <fullName evidence="3">Two-component system, chemotaxis family, response regulator CheY</fullName>
    </submittedName>
</protein>
<dbReference type="PANTHER" id="PTHR43228:SF1">
    <property type="entry name" value="TWO-COMPONENT RESPONSE REGULATOR ARR22"/>
    <property type="match status" value="1"/>
</dbReference>
<dbReference type="STRING" id="80876.SAMN05421779_102655"/>
<organism evidence="3 4">
    <name type="scientific">Insolitispirillum peregrinum</name>
    <dbReference type="NCBI Taxonomy" id="80876"/>
    <lineage>
        <taxon>Bacteria</taxon>
        <taxon>Pseudomonadati</taxon>
        <taxon>Pseudomonadota</taxon>
        <taxon>Alphaproteobacteria</taxon>
        <taxon>Rhodospirillales</taxon>
        <taxon>Novispirillaceae</taxon>
        <taxon>Insolitispirillum</taxon>
    </lineage>
</organism>
<dbReference type="PROSITE" id="PS50110">
    <property type="entry name" value="RESPONSE_REGULATORY"/>
    <property type="match status" value="1"/>
</dbReference>
<evidence type="ECO:0000313" key="4">
    <source>
        <dbReference type="Proteomes" id="UP000185678"/>
    </source>
</evidence>
<dbReference type="InterPro" id="IPR052048">
    <property type="entry name" value="ST_Response_Regulator"/>
</dbReference>
<proteinExistence type="predicted"/>
<accession>A0A1N7K8S5</accession>
<keyword evidence="4" id="KW-1185">Reference proteome</keyword>
<evidence type="ECO:0000259" key="2">
    <source>
        <dbReference type="PROSITE" id="PS50110"/>
    </source>
</evidence>
<dbReference type="GO" id="GO:0000160">
    <property type="term" value="P:phosphorelay signal transduction system"/>
    <property type="evidence" value="ECO:0007669"/>
    <property type="project" value="InterPro"/>
</dbReference>
<dbReference type="Pfam" id="PF00072">
    <property type="entry name" value="Response_reg"/>
    <property type="match status" value="1"/>
</dbReference>
<dbReference type="Gene3D" id="3.40.50.2300">
    <property type="match status" value="1"/>
</dbReference>
<dbReference type="InterPro" id="IPR011006">
    <property type="entry name" value="CheY-like_superfamily"/>
</dbReference>
<reference evidence="3 4" key="1">
    <citation type="submission" date="2017-01" db="EMBL/GenBank/DDBJ databases">
        <authorList>
            <person name="Mah S.A."/>
            <person name="Swanson W.J."/>
            <person name="Moy G.W."/>
            <person name="Vacquier V.D."/>
        </authorList>
    </citation>
    <scope>NUCLEOTIDE SEQUENCE [LARGE SCALE GENOMIC DNA]</scope>
    <source>
        <strain evidence="3 4">DSM 11589</strain>
    </source>
</reference>
<dbReference type="SMART" id="SM00448">
    <property type="entry name" value="REC"/>
    <property type="match status" value="1"/>
</dbReference>
<gene>
    <name evidence="3" type="ORF">SAMN05421779_102655</name>
</gene>
<dbReference type="InterPro" id="IPR001789">
    <property type="entry name" value="Sig_transdc_resp-reg_receiver"/>
</dbReference>
<dbReference type="AlphaFoldDB" id="A0A1N7K8S5"/>